<keyword evidence="4" id="KW-0732">Signal</keyword>
<evidence type="ECO:0000256" key="2">
    <source>
        <dbReference type="ARBA" id="ARBA00011901"/>
    </source>
</evidence>
<gene>
    <name evidence="6" type="ORF">H8792_007975</name>
</gene>
<dbReference type="SMART" id="SM00257">
    <property type="entry name" value="LysM"/>
    <property type="match status" value="1"/>
</dbReference>
<dbReference type="PROSITE" id="PS51782">
    <property type="entry name" value="LYSM"/>
    <property type="match status" value="1"/>
</dbReference>
<dbReference type="InterPro" id="IPR018392">
    <property type="entry name" value="LysM"/>
</dbReference>
<reference evidence="6 7" key="1">
    <citation type="submission" date="2020-06" db="EMBL/GenBank/DDBJ databases">
        <authorList>
            <person name="Scott K."/>
        </authorList>
    </citation>
    <scope>NUCLEOTIDE SEQUENCE [LARGE SCALE GENOMIC DNA]</scope>
    <source>
        <strain evidence="6 7">HH1</strain>
    </source>
</reference>
<name>A0ABS0C1T1_9GAMM</name>
<dbReference type="Gene3D" id="3.40.630.40">
    <property type="entry name" value="Zn-dependent exopeptidases"/>
    <property type="match status" value="1"/>
</dbReference>
<evidence type="ECO:0000313" key="6">
    <source>
        <dbReference type="EMBL" id="MBF6058277.1"/>
    </source>
</evidence>
<dbReference type="Pfam" id="PF01520">
    <property type="entry name" value="Amidase_3"/>
    <property type="match status" value="1"/>
</dbReference>
<feature type="signal peptide" evidence="4">
    <location>
        <begin position="1"/>
        <end position="17"/>
    </location>
</feature>
<dbReference type="RefSeq" id="WP_185978422.1">
    <property type="nucleotide sequence ID" value="NZ_JACBGI020000014.1"/>
</dbReference>
<dbReference type="Pfam" id="PF11741">
    <property type="entry name" value="AMIN"/>
    <property type="match status" value="1"/>
</dbReference>
<dbReference type="CDD" id="cd02696">
    <property type="entry name" value="MurNAc-LAA"/>
    <property type="match status" value="1"/>
</dbReference>
<evidence type="ECO:0000256" key="3">
    <source>
        <dbReference type="ARBA" id="ARBA00022801"/>
    </source>
</evidence>
<evidence type="ECO:0000259" key="5">
    <source>
        <dbReference type="PROSITE" id="PS51782"/>
    </source>
</evidence>
<dbReference type="InterPro" id="IPR021731">
    <property type="entry name" value="AMIN_dom"/>
</dbReference>
<dbReference type="Proteomes" id="UP001193680">
    <property type="component" value="Unassembled WGS sequence"/>
</dbReference>
<dbReference type="EC" id="3.5.1.28" evidence="2"/>
<keyword evidence="3" id="KW-0378">Hydrolase</keyword>
<comment type="catalytic activity">
    <reaction evidence="1">
        <text>Hydrolyzes the link between N-acetylmuramoyl residues and L-amino acid residues in certain cell-wall glycopeptides.</text>
        <dbReference type="EC" id="3.5.1.28"/>
    </reaction>
</comment>
<comment type="caution">
    <text evidence="6">The sequence shown here is derived from an EMBL/GenBank/DDBJ whole genome shotgun (WGS) entry which is preliminary data.</text>
</comment>
<dbReference type="SUPFAM" id="SSF53187">
    <property type="entry name" value="Zn-dependent exopeptidases"/>
    <property type="match status" value="1"/>
</dbReference>
<protein>
    <recommendedName>
        <fullName evidence="2">N-acetylmuramoyl-L-alanine amidase</fullName>
        <ecNumber evidence="2">3.5.1.28</ecNumber>
    </recommendedName>
</protein>
<dbReference type="SMART" id="SM00646">
    <property type="entry name" value="Ami_3"/>
    <property type="match status" value="1"/>
</dbReference>
<dbReference type="InterPro" id="IPR002508">
    <property type="entry name" value="MurNAc-LAA_cat"/>
</dbReference>
<keyword evidence="7" id="KW-1185">Reference proteome</keyword>
<feature type="domain" description="LysM" evidence="5">
    <location>
        <begin position="550"/>
        <end position="594"/>
    </location>
</feature>
<evidence type="ECO:0000256" key="1">
    <source>
        <dbReference type="ARBA" id="ARBA00001561"/>
    </source>
</evidence>
<dbReference type="CDD" id="cd00118">
    <property type="entry name" value="LysM"/>
    <property type="match status" value="1"/>
</dbReference>
<dbReference type="PANTHER" id="PTHR30404">
    <property type="entry name" value="N-ACETYLMURAMOYL-L-ALANINE AMIDASE"/>
    <property type="match status" value="1"/>
</dbReference>
<dbReference type="InterPro" id="IPR036779">
    <property type="entry name" value="LysM_dom_sf"/>
</dbReference>
<dbReference type="InterPro" id="IPR050695">
    <property type="entry name" value="N-acetylmuramoyl_amidase_3"/>
</dbReference>
<feature type="chain" id="PRO_5046345024" description="N-acetylmuramoyl-L-alanine amidase" evidence="4">
    <location>
        <begin position="18"/>
        <end position="603"/>
    </location>
</feature>
<dbReference type="SUPFAM" id="SSF54106">
    <property type="entry name" value="LysM domain"/>
    <property type="match status" value="1"/>
</dbReference>
<evidence type="ECO:0000256" key="4">
    <source>
        <dbReference type="SAM" id="SignalP"/>
    </source>
</evidence>
<organism evidence="6 7">
    <name type="scientific">Thiomicrorhabdus heinhorstiae</name>
    <dbReference type="NCBI Taxonomy" id="2748010"/>
    <lineage>
        <taxon>Bacteria</taxon>
        <taxon>Pseudomonadati</taxon>
        <taxon>Pseudomonadota</taxon>
        <taxon>Gammaproteobacteria</taxon>
        <taxon>Thiotrichales</taxon>
        <taxon>Piscirickettsiaceae</taxon>
        <taxon>Thiomicrorhabdus</taxon>
    </lineage>
</organism>
<dbReference type="PANTHER" id="PTHR30404:SF0">
    <property type="entry name" value="N-ACETYLMURAMOYL-L-ALANINE AMIDASE AMIC"/>
    <property type="match status" value="1"/>
</dbReference>
<dbReference type="Gene3D" id="3.10.350.10">
    <property type="entry name" value="LysM domain"/>
    <property type="match status" value="1"/>
</dbReference>
<accession>A0ABS0C1T1</accession>
<sequence>MRSKRYLFKKCSMTALAATLSFSATLDALASSKVASMRIGDNGERLRVVFDVDAPGRYQVNLLDDSRLAVNFYDAENGLNFSKKILGDSRLNAVQIQQEKDNLQVILELQENTRYKAFVLPGKPGQHDRVVVDMNRVSEAESSESAPVKLGKASVSTTVSIAESMKPSPSVKELKVDSVTAQTISKQPSEKTLPTEPLQEIASASNAQQPNGALLDQMAQELWTDSASKAKASAPIEQAVAPSKKEAQQVAGIDDKQQGVKLPAEENTALVEQAKESVALVEMPKESEKVVEPAQYDEVEEQALRDVFAHSADSSEFVVAIDAGHGGKDSGAVGANGLYEKQVTLQMAKALQKELNRYPGIKAVLTRDRDVFIPLHERVKIAKQNHSDIFISIHADSFHDRNAQGGSVYILSRGGASSVMARVLAKSENAFLQDLSLKGRDDDVAYALSDLSREANIRASRALANTVLEEMSKQVSMHKASVQSANFAVLKSIDMPSLLIETAFISNPEEARKLASQHFQVKMASSIAGGLNRFVQTRVRKPAWGETLFVHYRVKKGDTLSSIASDYNLSVQRLLDANRSVDPRRLYVGTRILIPVEEQLAKL</sequence>
<dbReference type="Gene3D" id="2.60.40.3500">
    <property type="match status" value="1"/>
</dbReference>
<evidence type="ECO:0000313" key="7">
    <source>
        <dbReference type="Proteomes" id="UP001193680"/>
    </source>
</evidence>
<proteinExistence type="predicted"/>
<dbReference type="Pfam" id="PF01476">
    <property type="entry name" value="LysM"/>
    <property type="match status" value="1"/>
</dbReference>
<dbReference type="EMBL" id="JACBGI020000014">
    <property type="protein sequence ID" value="MBF6058277.1"/>
    <property type="molecule type" value="Genomic_DNA"/>
</dbReference>
<reference evidence="6 7" key="2">
    <citation type="submission" date="2020-11" db="EMBL/GenBank/DDBJ databases">
        <title>Sulfur oxidizing isolate from Hospital Hole Sinkhole.</title>
        <authorList>
            <person name="Scott K.M."/>
        </authorList>
    </citation>
    <scope>NUCLEOTIDE SEQUENCE [LARGE SCALE GENOMIC DNA]</scope>
    <source>
        <strain evidence="6 7">HH1</strain>
    </source>
</reference>